<evidence type="ECO:0008006" key="5">
    <source>
        <dbReference type="Google" id="ProtNLM"/>
    </source>
</evidence>
<feature type="transmembrane region" description="Helical" evidence="2">
    <location>
        <begin position="20"/>
        <end position="40"/>
    </location>
</feature>
<dbReference type="Proteomes" id="UP000825729">
    <property type="component" value="Unassembled WGS sequence"/>
</dbReference>
<dbReference type="GO" id="GO:0009707">
    <property type="term" value="C:chloroplast outer membrane"/>
    <property type="evidence" value="ECO:0007669"/>
    <property type="project" value="TreeGrafter"/>
</dbReference>
<evidence type="ECO:0000256" key="2">
    <source>
        <dbReference type="SAM" id="Phobius"/>
    </source>
</evidence>
<reference evidence="3 4" key="1">
    <citation type="submission" date="2021-07" db="EMBL/GenBank/DDBJ databases">
        <title>The Aristolochia fimbriata genome: insights into angiosperm evolution, floral development and chemical biosynthesis.</title>
        <authorList>
            <person name="Jiao Y."/>
        </authorList>
    </citation>
    <scope>NUCLEOTIDE SEQUENCE [LARGE SCALE GENOMIC DNA]</scope>
    <source>
        <strain evidence="3">IBCAS-2021</strain>
        <tissue evidence="3">Leaf</tissue>
    </source>
</reference>
<feature type="region of interest" description="Disordered" evidence="1">
    <location>
        <begin position="47"/>
        <end position="79"/>
    </location>
</feature>
<dbReference type="PANTHER" id="PTHR33982:SF5">
    <property type="entry name" value="OUTER ENVELOPE MEMBRANE PROTEIN 7"/>
    <property type="match status" value="1"/>
</dbReference>
<organism evidence="3 4">
    <name type="scientific">Aristolochia fimbriata</name>
    <name type="common">White veined hardy Dutchman's pipe vine</name>
    <dbReference type="NCBI Taxonomy" id="158543"/>
    <lineage>
        <taxon>Eukaryota</taxon>
        <taxon>Viridiplantae</taxon>
        <taxon>Streptophyta</taxon>
        <taxon>Embryophyta</taxon>
        <taxon>Tracheophyta</taxon>
        <taxon>Spermatophyta</taxon>
        <taxon>Magnoliopsida</taxon>
        <taxon>Magnoliidae</taxon>
        <taxon>Piperales</taxon>
        <taxon>Aristolochiaceae</taxon>
        <taxon>Aristolochia</taxon>
    </lineage>
</organism>
<dbReference type="AlphaFoldDB" id="A0AAV7FA53"/>
<proteinExistence type="predicted"/>
<keyword evidence="2" id="KW-0812">Transmembrane</keyword>
<dbReference type="PANTHER" id="PTHR33982">
    <property type="entry name" value="OUTER ENVELOPE MEMBRANE PROTEIN 7-RELATED"/>
    <property type="match status" value="1"/>
</dbReference>
<comment type="caution">
    <text evidence="3">The sequence shown here is derived from an EMBL/GenBank/DDBJ whole genome shotgun (WGS) entry which is preliminary data.</text>
</comment>
<keyword evidence="2" id="KW-1133">Transmembrane helix</keyword>
<dbReference type="InterPro" id="IPR038944">
    <property type="entry name" value="OEP7-like"/>
</dbReference>
<keyword evidence="2" id="KW-0472">Membrane</keyword>
<sequence>MAGGSRAQRARTNSLKSAVVVFGALAFGWLTIEIAFKPFLDRAREAMNKADPSRDPDEDEDGDAPLSFPKNDDSVVEAS</sequence>
<gene>
    <name evidence="3" type="ORF">H6P81_001170</name>
</gene>
<evidence type="ECO:0000313" key="4">
    <source>
        <dbReference type="Proteomes" id="UP000825729"/>
    </source>
</evidence>
<evidence type="ECO:0000256" key="1">
    <source>
        <dbReference type="SAM" id="MobiDB-lite"/>
    </source>
</evidence>
<evidence type="ECO:0000313" key="3">
    <source>
        <dbReference type="EMBL" id="KAG9456662.1"/>
    </source>
</evidence>
<keyword evidence="4" id="KW-1185">Reference proteome</keyword>
<name>A0AAV7FA53_ARIFI</name>
<accession>A0AAV7FA53</accession>
<dbReference type="EMBL" id="JAINDJ010000002">
    <property type="protein sequence ID" value="KAG9456662.1"/>
    <property type="molecule type" value="Genomic_DNA"/>
</dbReference>
<protein>
    <recommendedName>
        <fullName evidence="5">Outer envelope membrane protein 7</fullName>
    </recommendedName>
</protein>